<dbReference type="SUPFAM" id="SSF52540">
    <property type="entry name" value="P-loop containing nucleoside triphosphate hydrolases"/>
    <property type="match status" value="1"/>
</dbReference>
<dbReference type="Pfam" id="PF13304">
    <property type="entry name" value="AAA_21"/>
    <property type="match status" value="1"/>
</dbReference>
<dbReference type="PANTHER" id="PTHR43581">
    <property type="entry name" value="ATP/GTP PHOSPHATASE"/>
    <property type="match status" value="1"/>
</dbReference>
<evidence type="ECO:0000313" key="2">
    <source>
        <dbReference type="EMBL" id="THF84415.1"/>
    </source>
</evidence>
<proteinExistence type="predicted"/>
<evidence type="ECO:0000313" key="3">
    <source>
        <dbReference type="Proteomes" id="UP000310636"/>
    </source>
</evidence>
<evidence type="ECO:0000259" key="1">
    <source>
        <dbReference type="Pfam" id="PF13304"/>
    </source>
</evidence>
<dbReference type="InterPro" id="IPR014555">
    <property type="entry name" value="RecF-like"/>
</dbReference>
<comment type="caution">
    <text evidence="2">The sequence shown here is derived from an EMBL/GenBank/DDBJ whole genome shotgun (WGS) entry which is preliminary data.</text>
</comment>
<feature type="domain" description="ATPase AAA-type core" evidence="1">
    <location>
        <begin position="22"/>
        <end position="348"/>
    </location>
</feature>
<dbReference type="Proteomes" id="UP000310636">
    <property type="component" value="Unassembled WGS sequence"/>
</dbReference>
<dbReference type="OrthoDB" id="9784297at2"/>
<dbReference type="InterPro" id="IPR051396">
    <property type="entry name" value="Bact_Antivir_Def_Nuclease"/>
</dbReference>
<keyword evidence="3" id="KW-1185">Reference proteome</keyword>
<dbReference type="GO" id="GO:0016887">
    <property type="term" value="F:ATP hydrolysis activity"/>
    <property type="evidence" value="ECO:0007669"/>
    <property type="project" value="InterPro"/>
</dbReference>
<reference evidence="2 3" key="1">
    <citation type="submission" date="2019-04" db="EMBL/GenBank/DDBJ databases">
        <title>Cohnella sp. nov. isolated from preserved vegetables.</title>
        <authorList>
            <person name="Lin S.-Y."/>
            <person name="Hung M.-H."/>
            <person name="Young C.-C."/>
        </authorList>
    </citation>
    <scope>NUCLEOTIDE SEQUENCE [LARGE SCALE GENOMIC DNA]</scope>
    <source>
        <strain evidence="2 3">CC-MHH1044</strain>
    </source>
</reference>
<gene>
    <name evidence="2" type="ORF">E6C55_00025</name>
</gene>
<dbReference type="RefSeq" id="WP_136367730.1">
    <property type="nucleotide sequence ID" value="NZ_SSOB01000001.1"/>
</dbReference>
<organism evidence="2 3">
    <name type="scientific">Cohnella fermenti</name>
    <dbReference type="NCBI Taxonomy" id="2565925"/>
    <lineage>
        <taxon>Bacteria</taxon>
        <taxon>Bacillati</taxon>
        <taxon>Bacillota</taxon>
        <taxon>Bacilli</taxon>
        <taxon>Bacillales</taxon>
        <taxon>Paenibacillaceae</taxon>
        <taxon>Cohnella</taxon>
    </lineage>
</organism>
<dbReference type="PIRSF" id="PIRSF029347">
    <property type="entry name" value="RecF"/>
    <property type="match status" value="1"/>
</dbReference>
<sequence>MVKVTIQDFKSIHNVEIELGSVNVMVGANGVGKSALLEAVGILSAAVSGEVGDESLLRRGVRLGTPELYKSSFSNGERLSNTLNVGVHLELDENIFDYRVHLQNPSKNPSPYWKYFSEQLERNGEKVFGRSRASRLQLYGIQDIDVIDEKGWLAFIQGIGPEKESPGDVRTFYEYLRHYSIFSPTTLVLRGLASDSTQREPLGLLGGRLPEVVADLLNNEKEEFGSLMMDELLELLDWVDAIKVGPPNKGNLSSSVSLGRQTIIFTDTFMRDNRNELTSYDASEGALYVLFLLSLAMHPKTPSIFSVDNFDQALNPRLARKLTKVFAEKVIAHNKRAIVTTHNPLVLDGLDLENDSIRLFTVNRDKRTGNTHVERIIIDENLRKLGKQGYTLSRLWLEGRLGGVPDL</sequence>
<name>A0A4S4CEI7_9BACL</name>
<dbReference type="InterPro" id="IPR003959">
    <property type="entry name" value="ATPase_AAA_core"/>
</dbReference>
<accession>A0A4S4CEI7</accession>
<dbReference type="AlphaFoldDB" id="A0A4S4CEI7"/>
<dbReference type="Gene3D" id="3.40.50.300">
    <property type="entry name" value="P-loop containing nucleotide triphosphate hydrolases"/>
    <property type="match status" value="1"/>
</dbReference>
<dbReference type="PANTHER" id="PTHR43581:SF2">
    <property type="entry name" value="EXCINUCLEASE ATPASE SUBUNIT"/>
    <property type="match status" value="1"/>
</dbReference>
<dbReference type="InterPro" id="IPR027417">
    <property type="entry name" value="P-loop_NTPase"/>
</dbReference>
<protein>
    <recommendedName>
        <fullName evidence="1">ATPase AAA-type core domain-containing protein</fullName>
    </recommendedName>
</protein>
<dbReference type="GO" id="GO:0005524">
    <property type="term" value="F:ATP binding"/>
    <property type="evidence" value="ECO:0007669"/>
    <property type="project" value="InterPro"/>
</dbReference>
<dbReference type="EMBL" id="SSOB01000001">
    <property type="protein sequence ID" value="THF84415.1"/>
    <property type="molecule type" value="Genomic_DNA"/>
</dbReference>